<comment type="caution">
    <text evidence="1">The sequence shown here is derived from an EMBL/GenBank/DDBJ whole genome shotgun (WGS) entry which is preliminary data.</text>
</comment>
<gene>
    <name evidence="1" type="ORF">AVEN_184176_1</name>
</gene>
<sequence>MSDFGAALAWKLSHTFELQSDDKDDNLVWTQLSKFSCHTSWKKFNLNRFDIHKGRIRNGSFIKLDPEPKRPQLGHLGVYMKRFLLVGPCSITHLSWKVFMI</sequence>
<dbReference type="Proteomes" id="UP000499080">
    <property type="component" value="Unassembled WGS sequence"/>
</dbReference>
<organism evidence="1 2">
    <name type="scientific">Araneus ventricosus</name>
    <name type="common">Orbweaver spider</name>
    <name type="synonym">Epeira ventricosa</name>
    <dbReference type="NCBI Taxonomy" id="182803"/>
    <lineage>
        <taxon>Eukaryota</taxon>
        <taxon>Metazoa</taxon>
        <taxon>Ecdysozoa</taxon>
        <taxon>Arthropoda</taxon>
        <taxon>Chelicerata</taxon>
        <taxon>Arachnida</taxon>
        <taxon>Araneae</taxon>
        <taxon>Araneomorphae</taxon>
        <taxon>Entelegynae</taxon>
        <taxon>Araneoidea</taxon>
        <taxon>Araneidae</taxon>
        <taxon>Araneus</taxon>
    </lineage>
</organism>
<evidence type="ECO:0000313" key="2">
    <source>
        <dbReference type="Proteomes" id="UP000499080"/>
    </source>
</evidence>
<reference evidence="1 2" key="1">
    <citation type="journal article" date="2019" name="Sci. Rep.">
        <title>Orb-weaving spider Araneus ventricosus genome elucidates the spidroin gene catalogue.</title>
        <authorList>
            <person name="Kono N."/>
            <person name="Nakamura H."/>
            <person name="Ohtoshi R."/>
            <person name="Moran D.A.P."/>
            <person name="Shinohara A."/>
            <person name="Yoshida Y."/>
            <person name="Fujiwara M."/>
            <person name="Mori M."/>
            <person name="Tomita M."/>
            <person name="Arakawa K."/>
        </authorList>
    </citation>
    <scope>NUCLEOTIDE SEQUENCE [LARGE SCALE GENOMIC DNA]</scope>
</reference>
<dbReference type="EMBL" id="BGPR01002495">
    <property type="protein sequence ID" value="GBM74417.1"/>
    <property type="molecule type" value="Genomic_DNA"/>
</dbReference>
<name>A0A4Y2I9L3_ARAVE</name>
<proteinExistence type="predicted"/>
<keyword evidence="2" id="KW-1185">Reference proteome</keyword>
<evidence type="ECO:0000313" key="1">
    <source>
        <dbReference type="EMBL" id="GBM74417.1"/>
    </source>
</evidence>
<accession>A0A4Y2I9L3</accession>
<protein>
    <submittedName>
        <fullName evidence="1">Uncharacterized protein</fullName>
    </submittedName>
</protein>
<dbReference type="AlphaFoldDB" id="A0A4Y2I9L3"/>